<dbReference type="EMBL" id="CP042997">
    <property type="protein sequence ID" value="QEH35200.1"/>
    <property type="molecule type" value="Genomic_DNA"/>
</dbReference>
<feature type="region of interest" description="Disordered" evidence="1">
    <location>
        <begin position="29"/>
        <end position="63"/>
    </location>
</feature>
<dbReference type="KEGG" id="agv:OJF2_37470"/>
<reference evidence="2 3" key="1">
    <citation type="submission" date="2019-08" db="EMBL/GenBank/DDBJ databases">
        <title>Deep-cultivation of Planctomycetes and their phenomic and genomic characterization uncovers novel biology.</title>
        <authorList>
            <person name="Wiegand S."/>
            <person name="Jogler M."/>
            <person name="Boedeker C."/>
            <person name="Pinto D."/>
            <person name="Vollmers J."/>
            <person name="Rivas-Marin E."/>
            <person name="Kohn T."/>
            <person name="Peeters S.H."/>
            <person name="Heuer A."/>
            <person name="Rast P."/>
            <person name="Oberbeckmann S."/>
            <person name="Bunk B."/>
            <person name="Jeske O."/>
            <person name="Meyerdierks A."/>
            <person name="Storesund J.E."/>
            <person name="Kallscheuer N."/>
            <person name="Luecker S."/>
            <person name="Lage O.M."/>
            <person name="Pohl T."/>
            <person name="Merkel B.J."/>
            <person name="Hornburger P."/>
            <person name="Mueller R.-W."/>
            <person name="Bruemmer F."/>
            <person name="Labrenz M."/>
            <person name="Spormann A.M."/>
            <person name="Op den Camp H."/>
            <person name="Overmann J."/>
            <person name="Amann R."/>
            <person name="Jetten M.S.M."/>
            <person name="Mascher T."/>
            <person name="Medema M.H."/>
            <person name="Devos D.P."/>
            <person name="Kaster A.-K."/>
            <person name="Ovreas L."/>
            <person name="Rohde M."/>
            <person name="Galperin M.Y."/>
            <person name="Jogler C."/>
        </authorList>
    </citation>
    <scope>NUCLEOTIDE SEQUENCE [LARGE SCALE GENOMIC DNA]</scope>
    <source>
        <strain evidence="2 3">OJF2</strain>
    </source>
</reference>
<dbReference type="RefSeq" id="WP_148595029.1">
    <property type="nucleotide sequence ID" value="NZ_CP042997.1"/>
</dbReference>
<dbReference type="Proteomes" id="UP000324233">
    <property type="component" value="Chromosome"/>
</dbReference>
<keyword evidence="3" id="KW-1185">Reference proteome</keyword>
<proteinExistence type="predicted"/>
<accession>A0A5B9W5E9</accession>
<evidence type="ECO:0000256" key="1">
    <source>
        <dbReference type="SAM" id="MobiDB-lite"/>
    </source>
</evidence>
<sequence length="63" mass="6633">MTTITVDEAQAKLPQLIGQLAPGEEVIISDGRRPAPGWWGRGGGAKAPATRQRQGDADHREGG</sequence>
<evidence type="ECO:0000313" key="3">
    <source>
        <dbReference type="Proteomes" id="UP000324233"/>
    </source>
</evidence>
<name>A0A5B9W5E9_9BACT</name>
<dbReference type="AlphaFoldDB" id="A0A5B9W5E9"/>
<feature type="compositionally biased region" description="Basic and acidic residues" evidence="1">
    <location>
        <begin position="53"/>
        <end position="63"/>
    </location>
</feature>
<organism evidence="2 3">
    <name type="scientific">Aquisphaera giovannonii</name>
    <dbReference type="NCBI Taxonomy" id="406548"/>
    <lineage>
        <taxon>Bacteria</taxon>
        <taxon>Pseudomonadati</taxon>
        <taxon>Planctomycetota</taxon>
        <taxon>Planctomycetia</taxon>
        <taxon>Isosphaerales</taxon>
        <taxon>Isosphaeraceae</taxon>
        <taxon>Aquisphaera</taxon>
    </lineage>
</organism>
<evidence type="ECO:0000313" key="2">
    <source>
        <dbReference type="EMBL" id="QEH35200.1"/>
    </source>
</evidence>
<gene>
    <name evidence="2" type="ORF">OJF2_37470</name>
</gene>
<protein>
    <submittedName>
        <fullName evidence="2">Uncharacterized protein</fullName>
    </submittedName>
</protein>